<gene>
    <name evidence="1" type="primary">ORF222707</name>
</gene>
<name>A0A0B7C3K2_9EUPU</name>
<feature type="non-terminal residue" evidence="1">
    <location>
        <position position="72"/>
    </location>
</feature>
<organism evidence="1">
    <name type="scientific">Arion vulgaris</name>
    <dbReference type="NCBI Taxonomy" id="1028688"/>
    <lineage>
        <taxon>Eukaryota</taxon>
        <taxon>Metazoa</taxon>
        <taxon>Spiralia</taxon>
        <taxon>Lophotrochozoa</taxon>
        <taxon>Mollusca</taxon>
        <taxon>Gastropoda</taxon>
        <taxon>Heterobranchia</taxon>
        <taxon>Euthyneura</taxon>
        <taxon>Panpulmonata</taxon>
        <taxon>Eupulmonata</taxon>
        <taxon>Stylommatophora</taxon>
        <taxon>Helicina</taxon>
        <taxon>Arionoidea</taxon>
        <taxon>Arionidae</taxon>
        <taxon>Arion</taxon>
    </lineage>
</organism>
<dbReference type="AlphaFoldDB" id="A0A0B7C3K2"/>
<sequence>SLVGLPSLQQTFDYSGVTDPVDTPLNIDYELISKTTTLRIQTVLLKTLQLKQLLPPLLNVVWNLEEKEAHFT</sequence>
<evidence type="ECO:0000313" key="1">
    <source>
        <dbReference type="EMBL" id="CEL00039.1"/>
    </source>
</evidence>
<reference evidence="1" key="1">
    <citation type="submission" date="2014-12" db="EMBL/GenBank/DDBJ databases">
        <title>Insight into the proteome of Arion vulgaris.</title>
        <authorList>
            <person name="Aradska J."/>
            <person name="Bulat T."/>
            <person name="Smidak R."/>
            <person name="Sarate P."/>
            <person name="Gangsoo J."/>
            <person name="Sialana F."/>
            <person name="Bilban M."/>
            <person name="Lubec G."/>
        </authorList>
    </citation>
    <scope>NUCLEOTIDE SEQUENCE</scope>
    <source>
        <tissue evidence="1">Skin</tissue>
    </source>
</reference>
<protein>
    <submittedName>
        <fullName evidence="1">Uncharacterized protein</fullName>
    </submittedName>
</protein>
<accession>A0A0B7C3K2</accession>
<dbReference type="EMBL" id="HACG01053168">
    <property type="protein sequence ID" value="CEL00039.1"/>
    <property type="molecule type" value="Transcribed_RNA"/>
</dbReference>
<proteinExistence type="predicted"/>
<feature type="non-terminal residue" evidence="1">
    <location>
        <position position="1"/>
    </location>
</feature>